<dbReference type="EMBL" id="QGNW01001727">
    <property type="protein sequence ID" value="RVW32081.1"/>
    <property type="molecule type" value="Genomic_DNA"/>
</dbReference>
<comment type="caution">
    <text evidence="1">The sequence shown here is derived from an EMBL/GenBank/DDBJ whole genome shotgun (WGS) entry which is preliminary data.</text>
</comment>
<dbReference type="PANTHER" id="PTHR34836:SF1">
    <property type="entry name" value="OS09G0428600 PROTEIN"/>
    <property type="match status" value="1"/>
</dbReference>
<protein>
    <submittedName>
        <fullName evidence="1">Uncharacterized protein</fullName>
    </submittedName>
</protein>
<dbReference type="InterPro" id="IPR015683">
    <property type="entry name" value="Ionotropic_Glu_rcpt"/>
</dbReference>
<sequence length="134" mass="14653">MAMAQNTAIPVNAGVVLDFDTSLGKMGLSCIPLALSDFYASHGNYKARLVLKTRDSRDVGTTAAVLTTSLKTLKSSLRAMRCYVLDVNDVGVDHYKTSGRNIHSRFISIHLKNFCLKEESSPLDLKEDKGKGKC</sequence>
<organism evidence="1 2">
    <name type="scientific">Vitis vinifera</name>
    <name type="common">Grape</name>
    <dbReference type="NCBI Taxonomy" id="29760"/>
    <lineage>
        <taxon>Eukaryota</taxon>
        <taxon>Viridiplantae</taxon>
        <taxon>Streptophyta</taxon>
        <taxon>Embryophyta</taxon>
        <taxon>Tracheophyta</taxon>
        <taxon>Spermatophyta</taxon>
        <taxon>Magnoliopsida</taxon>
        <taxon>eudicotyledons</taxon>
        <taxon>Gunneridae</taxon>
        <taxon>Pentapetalae</taxon>
        <taxon>rosids</taxon>
        <taxon>Vitales</taxon>
        <taxon>Vitaceae</taxon>
        <taxon>Viteae</taxon>
        <taxon>Vitis</taxon>
    </lineage>
</organism>
<evidence type="ECO:0000313" key="2">
    <source>
        <dbReference type="Proteomes" id="UP000288805"/>
    </source>
</evidence>
<dbReference type="Proteomes" id="UP000288805">
    <property type="component" value="Unassembled WGS sequence"/>
</dbReference>
<gene>
    <name evidence="1" type="ORF">CK203_102398</name>
</gene>
<reference evidence="1 2" key="1">
    <citation type="journal article" date="2018" name="PLoS Genet.">
        <title>Population sequencing reveals clonal diversity and ancestral inbreeding in the grapevine cultivar Chardonnay.</title>
        <authorList>
            <person name="Roach M.J."/>
            <person name="Johnson D.L."/>
            <person name="Bohlmann J."/>
            <person name="van Vuuren H.J."/>
            <person name="Jones S.J."/>
            <person name="Pretorius I.S."/>
            <person name="Schmidt S.A."/>
            <person name="Borneman A.R."/>
        </authorList>
    </citation>
    <scope>NUCLEOTIDE SEQUENCE [LARGE SCALE GENOMIC DNA]</scope>
    <source>
        <strain evidence="2">cv. Chardonnay</strain>
        <tissue evidence="1">Leaf</tissue>
    </source>
</reference>
<dbReference type="PANTHER" id="PTHR34836">
    <property type="entry name" value="OS06G0188250 PROTEIN"/>
    <property type="match status" value="1"/>
</dbReference>
<name>A0A438D9F5_VITVI</name>
<accession>A0A438D9F5</accession>
<proteinExistence type="predicted"/>
<evidence type="ECO:0000313" key="1">
    <source>
        <dbReference type="EMBL" id="RVW32081.1"/>
    </source>
</evidence>
<dbReference type="AlphaFoldDB" id="A0A438D9F5"/>